<feature type="domain" description="EamA" evidence="7">
    <location>
        <begin position="17"/>
        <end position="148"/>
    </location>
</feature>
<gene>
    <name evidence="8" type="ORF">SAMN05444272_0600</name>
</gene>
<evidence type="ECO:0000256" key="5">
    <source>
        <dbReference type="ARBA" id="ARBA00023136"/>
    </source>
</evidence>
<evidence type="ECO:0000256" key="2">
    <source>
        <dbReference type="ARBA" id="ARBA00009853"/>
    </source>
</evidence>
<feature type="transmembrane region" description="Helical" evidence="6">
    <location>
        <begin position="81"/>
        <end position="98"/>
    </location>
</feature>
<dbReference type="STRING" id="735517.SAMN05444272_0600"/>
<name>A0A1M7ANR4_9HYPH</name>
<keyword evidence="4 6" id="KW-1133">Transmembrane helix</keyword>
<comment type="subcellular location">
    <subcellularLocation>
        <location evidence="1">Membrane</location>
        <topology evidence="1">Multi-pass membrane protein</topology>
    </subcellularLocation>
</comment>
<dbReference type="Proteomes" id="UP000186002">
    <property type="component" value="Unassembled WGS sequence"/>
</dbReference>
<dbReference type="PANTHER" id="PTHR22911:SF6">
    <property type="entry name" value="SOLUTE CARRIER FAMILY 35 MEMBER G1"/>
    <property type="match status" value="1"/>
</dbReference>
<evidence type="ECO:0000259" key="7">
    <source>
        <dbReference type="Pfam" id="PF00892"/>
    </source>
</evidence>
<evidence type="ECO:0000256" key="1">
    <source>
        <dbReference type="ARBA" id="ARBA00004141"/>
    </source>
</evidence>
<reference evidence="8 9" key="1">
    <citation type="submission" date="2016-11" db="EMBL/GenBank/DDBJ databases">
        <authorList>
            <person name="Jaros S."/>
            <person name="Januszkiewicz K."/>
            <person name="Wedrychowicz H."/>
        </authorList>
    </citation>
    <scope>NUCLEOTIDE SEQUENCE [LARGE SCALE GENOMIC DNA]</scope>
    <source>
        <strain evidence="8 9">DSM 22153</strain>
    </source>
</reference>
<feature type="transmembrane region" description="Helical" evidence="6">
    <location>
        <begin position="155"/>
        <end position="175"/>
    </location>
</feature>
<evidence type="ECO:0000256" key="3">
    <source>
        <dbReference type="ARBA" id="ARBA00022692"/>
    </source>
</evidence>
<keyword evidence="3 6" id="KW-0812">Transmembrane</keyword>
<organism evidence="8 9">
    <name type="scientific">Roseibium suaedae</name>
    <dbReference type="NCBI Taxonomy" id="735517"/>
    <lineage>
        <taxon>Bacteria</taxon>
        <taxon>Pseudomonadati</taxon>
        <taxon>Pseudomonadota</taxon>
        <taxon>Alphaproteobacteria</taxon>
        <taxon>Hyphomicrobiales</taxon>
        <taxon>Stappiaceae</taxon>
        <taxon>Roseibium</taxon>
    </lineage>
</organism>
<dbReference type="InterPro" id="IPR037185">
    <property type="entry name" value="EmrE-like"/>
</dbReference>
<feature type="transmembrane region" description="Helical" evidence="6">
    <location>
        <begin position="15"/>
        <end position="35"/>
    </location>
</feature>
<feature type="transmembrane region" description="Helical" evidence="6">
    <location>
        <begin position="279"/>
        <end position="296"/>
    </location>
</feature>
<evidence type="ECO:0000256" key="4">
    <source>
        <dbReference type="ARBA" id="ARBA00022989"/>
    </source>
</evidence>
<protein>
    <submittedName>
        <fullName evidence="8">Threonine/homoserine efflux transporter RhtA</fullName>
    </submittedName>
</protein>
<evidence type="ECO:0000256" key="6">
    <source>
        <dbReference type="SAM" id="Phobius"/>
    </source>
</evidence>
<dbReference type="RefSeq" id="WP_073008618.1">
    <property type="nucleotide sequence ID" value="NZ_FRBW01000001.1"/>
</dbReference>
<keyword evidence="9" id="KW-1185">Reference proteome</keyword>
<sequence>MTAPNTSDADQRENMVAIGMMTLAMFVLPVMDTIAKYLSVRIPPLEITFARFFFQLLICVLAAALTGNLRRLKSRRLGINLLRGSMLTFSSLCFFTALKFMPVATAMAIFFVEPMILTILAVLFLKEKIGVRRIAGILVGLAGAMLILRPSFADAGLAALLPLCTATLFACYLMLNRRFAGQESLYAIQFSTGLAGTIIMGIVMTVTTLSGQTDYAFVMPNVGEMPLLAMIGGISFLGHALVVQAFQKGEASMLAPLNYIEIIGATLLGYLVFGDFPDGMTWAGIALIVGGGLYIAHRERIKKPA</sequence>
<evidence type="ECO:0000313" key="9">
    <source>
        <dbReference type="Proteomes" id="UP000186002"/>
    </source>
</evidence>
<proteinExistence type="inferred from homology"/>
<dbReference type="InterPro" id="IPR000620">
    <property type="entry name" value="EamA_dom"/>
</dbReference>
<dbReference type="PANTHER" id="PTHR22911">
    <property type="entry name" value="ACYL-MALONYL CONDENSING ENZYME-RELATED"/>
    <property type="match status" value="1"/>
</dbReference>
<dbReference type="OrthoDB" id="9815809at2"/>
<dbReference type="Pfam" id="PF00892">
    <property type="entry name" value="EamA"/>
    <property type="match status" value="2"/>
</dbReference>
<feature type="transmembrane region" description="Helical" evidence="6">
    <location>
        <begin position="47"/>
        <end position="69"/>
    </location>
</feature>
<feature type="transmembrane region" description="Helical" evidence="6">
    <location>
        <begin position="131"/>
        <end position="149"/>
    </location>
</feature>
<dbReference type="SUPFAM" id="SSF103481">
    <property type="entry name" value="Multidrug resistance efflux transporter EmrE"/>
    <property type="match status" value="2"/>
</dbReference>
<feature type="transmembrane region" description="Helical" evidence="6">
    <location>
        <begin position="253"/>
        <end position="273"/>
    </location>
</feature>
<feature type="transmembrane region" description="Helical" evidence="6">
    <location>
        <begin position="187"/>
        <end position="207"/>
    </location>
</feature>
<dbReference type="Gene3D" id="1.10.3730.20">
    <property type="match status" value="2"/>
</dbReference>
<keyword evidence="5 6" id="KW-0472">Membrane</keyword>
<dbReference type="AlphaFoldDB" id="A0A1M7ANR4"/>
<comment type="similarity">
    <text evidence="2">Belongs to the drug/metabolite transporter (DMT) superfamily. 10 TMS drug/metabolite exporter (DME) (TC 2.A.7.3) family.</text>
</comment>
<feature type="transmembrane region" description="Helical" evidence="6">
    <location>
        <begin position="104"/>
        <end position="124"/>
    </location>
</feature>
<accession>A0A1M7ANR4</accession>
<dbReference type="GO" id="GO:0016020">
    <property type="term" value="C:membrane"/>
    <property type="evidence" value="ECO:0007669"/>
    <property type="project" value="UniProtKB-SubCell"/>
</dbReference>
<evidence type="ECO:0000313" key="8">
    <source>
        <dbReference type="EMBL" id="SHL44297.1"/>
    </source>
</evidence>
<feature type="domain" description="EamA" evidence="7">
    <location>
        <begin position="158"/>
        <end position="293"/>
    </location>
</feature>
<feature type="transmembrane region" description="Helical" evidence="6">
    <location>
        <begin position="227"/>
        <end position="246"/>
    </location>
</feature>
<dbReference type="EMBL" id="FRBW01000001">
    <property type="protein sequence ID" value="SHL44297.1"/>
    <property type="molecule type" value="Genomic_DNA"/>
</dbReference>